<keyword evidence="3" id="KW-1185">Reference proteome</keyword>
<dbReference type="EMBL" id="FN653069">
    <property type="protein sequence ID" value="CBY10891.1"/>
    <property type="molecule type" value="Genomic_DNA"/>
</dbReference>
<evidence type="ECO:0000256" key="1">
    <source>
        <dbReference type="SAM" id="MobiDB-lite"/>
    </source>
</evidence>
<proteinExistence type="predicted"/>
<name>E4XLD0_OIKDI</name>
<dbReference type="Proteomes" id="UP000001307">
    <property type="component" value="Unassembled WGS sequence"/>
</dbReference>
<evidence type="ECO:0000313" key="3">
    <source>
        <dbReference type="Proteomes" id="UP000001307"/>
    </source>
</evidence>
<feature type="region of interest" description="Disordered" evidence="1">
    <location>
        <begin position="105"/>
        <end position="142"/>
    </location>
</feature>
<organism evidence="2">
    <name type="scientific">Oikopleura dioica</name>
    <name type="common">Tunicate</name>
    <dbReference type="NCBI Taxonomy" id="34765"/>
    <lineage>
        <taxon>Eukaryota</taxon>
        <taxon>Metazoa</taxon>
        <taxon>Chordata</taxon>
        <taxon>Tunicata</taxon>
        <taxon>Appendicularia</taxon>
        <taxon>Copelata</taxon>
        <taxon>Oikopleuridae</taxon>
        <taxon>Oikopleura</taxon>
    </lineage>
</organism>
<reference evidence="2" key="1">
    <citation type="journal article" date="2010" name="Science">
        <title>Plasticity of animal genome architecture unmasked by rapid evolution of a pelagic tunicate.</title>
        <authorList>
            <person name="Denoeud F."/>
            <person name="Henriet S."/>
            <person name="Mungpakdee S."/>
            <person name="Aury J.M."/>
            <person name="Da Silva C."/>
            <person name="Brinkmann H."/>
            <person name="Mikhaleva J."/>
            <person name="Olsen L.C."/>
            <person name="Jubin C."/>
            <person name="Canestro C."/>
            <person name="Bouquet J.M."/>
            <person name="Danks G."/>
            <person name="Poulain J."/>
            <person name="Campsteijn C."/>
            <person name="Adamski M."/>
            <person name="Cross I."/>
            <person name="Yadetie F."/>
            <person name="Muffato M."/>
            <person name="Louis A."/>
            <person name="Butcher S."/>
            <person name="Tsagkogeorga G."/>
            <person name="Konrad A."/>
            <person name="Singh S."/>
            <person name="Jensen M.F."/>
            <person name="Cong E.H."/>
            <person name="Eikeseth-Otteraa H."/>
            <person name="Noel B."/>
            <person name="Anthouard V."/>
            <person name="Porcel B.M."/>
            <person name="Kachouri-Lafond R."/>
            <person name="Nishino A."/>
            <person name="Ugolini M."/>
            <person name="Chourrout P."/>
            <person name="Nishida H."/>
            <person name="Aasland R."/>
            <person name="Huzurbazar S."/>
            <person name="Westhof E."/>
            <person name="Delsuc F."/>
            <person name="Lehrach H."/>
            <person name="Reinhardt R."/>
            <person name="Weissenbach J."/>
            <person name="Roy S.W."/>
            <person name="Artiguenave F."/>
            <person name="Postlethwait J.H."/>
            <person name="Manak J.R."/>
            <person name="Thompson E.M."/>
            <person name="Jaillon O."/>
            <person name="Du Pasquier L."/>
            <person name="Boudinot P."/>
            <person name="Liberles D.A."/>
            <person name="Volff J.N."/>
            <person name="Philippe H."/>
            <person name="Lenhard B."/>
            <person name="Roest Crollius H."/>
            <person name="Wincker P."/>
            <person name="Chourrout D."/>
        </authorList>
    </citation>
    <scope>NUCLEOTIDE SEQUENCE [LARGE SCALE GENOMIC DNA]</scope>
</reference>
<feature type="compositionally biased region" description="Basic and acidic residues" evidence="1">
    <location>
        <begin position="125"/>
        <end position="142"/>
    </location>
</feature>
<feature type="compositionally biased region" description="Pro residues" evidence="1">
    <location>
        <begin position="1"/>
        <end position="12"/>
    </location>
</feature>
<accession>E4XLD0</accession>
<feature type="region of interest" description="Disordered" evidence="1">
    <location>
        <begin position="1"/>
        <end position="30"/>
    </location>
</feature>
<dbReference type="AlphaFoldDB" id="E4XLD0"/>
<evidence type="ECO:0000313" key="2">
    <source>
        <dbReference type="EMBL" id="CBY10891.1"/>
    </source>
</evidence>
<protein>
    <submittedName>
        <fullName evidence="2">Uncharacterized protein</fullName>
    </submittedName>
</protein>
<sequence length="142" mass="16337">MAGPTSPTPPTLPRFSISPVETPTTAEEAVEAEKRNEHWWKRLNFDDQGRPRPDEEFFQRLKKRRALDLIEGVVKFNTGNYEDFKARAEEEMKKAFEYLESLEIEDFSEDDSESSKSNGQETAENDSRGKKSKEESSEAKNT</sequence>
<dbReference type="InParanoid" id="E4XLD0"/>
<gene>
    <name evidence="2" type="ORF">GSOID_T00014513001</name>
</gene>